<feature type="non-terminal residue" evidence="1">
    <location>
        <position position="63"/>
    </location>
</feature>
<evidence type="ECO:0000313" key="2">
    <source>
        <dbReference type="Proteomes" id="UP000593561"/>
    </source>
</evidence>
<comment type="caution">
    <text evidence="1">The sequence shown here is derived from an EMBL/GenBank/DDBJ whole genome shotgun (WGS) entry which is preliminary data.</text>
</comment>
<keyword evidence="2" id="KW-1185">Reference proteome</keyword>
<gene>
    <name evidence="1" type="ORF">Godav_011477</name>
</gene>
<organism evidence="1 2">
    <name type="scientific">Gossypium davidsonii</name>
    <name type="common">Davidson's cotton</name>
    <name type="synonym">Gossypium klotzschianum subsp. davidsonii</name>
    <dbReference type="NCBI Taxonomy" id="34287"/>
    <lineage>
        <taxon>Eukaryota</taxon>
        <taxon>Viridiplantae</taxon>
        <taxon>Streptophyta</taxon>
        <taxon>Embryophyta</taxon>
        <taxon>Tracheophyta</taxon>
        <taxon>Spermatophyta</taxon>
        <taxon>Magnoliopsida</taxon>
        <taxon>eudicotyledons</taxon>
        <taxon>Gunneridae</taxon>
        <taxon>Pentapetalae</taxon>
        <taxon>rosids</taxon>
        <taxon>malvids</taxon>
        <taxon>Malvales</taxon>
        <taxon>Malvaceae</taxon>
        <taxon>Malvoideae</taxon>
        <taxon>Gossypium</taxon>
    </lineage>
</organism>
<reference evidence="1 2" key="1">
    <citation type="journal article" date="2019" name="Genome Biol. Evol.">
        <title>Insights into the evolution of the New World diploid cottons (Gossypium, subgenus Houzingenia) based on genome sequencing.</title>
        <authorList>
            <person name="Grover C.E."/>
            <person name="Arick M.A. 2nd"/>
            <person name="Thrash A."/>
            <person name="Conover J.L."/>
            <person name="Sanders W.S."/>
            <person name="Peterson D.G."/>
            <person name="Frelichowski J.E."/>
            <person name="Scheffler J.A."/>
            <person name="Scheffler B.E."/>
            <person name="Wendel J.F."/>
        </authorList>
    </citation>
    <scope>NUCLEOTIDE SEQUENCE [LARGE SCALE GENOMIC DNA]</scope>
    <source>
        <strain evidence="1">27</strain>
        <tissue evidence="1">Leaf</tissue>
    </source>
</reference>
<dbReference type="Proteomes" id="UP000593561">
    <property type="component" value="Unassembled WGS sequence"/>
</dbReference>
<sequence>MIKDCLKKVVLSAMEEKVKSDMEDNNLGSILRGVKDKMGHGLMFVDIMVADRELNALVDTRVS</sequence>
<dbReference type="EMBL" id="JABFAC010000004">
    <property type="protein sequence ID" value="MBA0610662.1"/>
    <property type="molecule type" value="Genomic_DNA"/>
</dbReference>
<proteinExistence type="predicted"/>
<evidence type="ECO:0000313" key="1">
    <source>
        <dbReference type="EMBL" id="MBA0610662.1"/>
    </source>
</evidence>
<name>A0A7J8RBD1_GOSDV</name>
<accession>A0A7J8RBD1</accession>
<protein>
    <submittedName>
        <fullName evidence="1">Uncharacterized protein</fullName>
    </submittedName>
</protein>
<dbReference type="AlphaFoldDB" id="A0A7J8RBD1"/>